<keyword evidence="2" id="KW-1133">Transmembrane helix</keyword>
<name>A0A8J6CA64_DIALT</name>
<dbReference type="Proteomes" id="UP000751190">
    <property type="component" value="Unassembled WGS sequence"/>
</dbReference>
<accession>A0A8J6CA64</accession>
<feature type="compositionally biased region" description="Polar residues" evidence="1">
    <location>
        <begin position="426"/>
        <end position="436"/>
    </location>
</feature>
<feature type="region of interest" description="Disordered" evidence="1">
    <location>
        <begin position="351"/>
        <end position="401"/>
    </location>
</feature>
<dbReference type="OrthoDB" id="10652394at2759"/>
<evidence type="ECO:0000256" key="1">
    <source>
        <dbReference type="SAM" id="MobiDB-lite"/>
    </source>
</evidence>
<organism evidence="3 4">
    <name type="scientific">Diacronema lutheri</name>
    <name type="common">Unicellular marine alga</name>
    <name type="synonym">Monochrysis lutheri</name>
    <dbReference type="NCBI Taxonomy" id="2081491"/>
    <lineage>
        <taxon>Eukaryota</taxon>
        <taxon>Haptista</taxon>
        <taxon>Haptophyta</taxon>
        <taxon>Pavlovophyceae</taxon>
        <taxon>Pavlovales</taxon>
        <taxon>Pavlovaceae</taxon>
        <taxon>Diacronema</taxon>
    </lineage>
</organism>
<protein>
    <submittedName>
        <fullName evidence="3">Uncharacterized protein</fullName>
    </submittedName>
</protein>
<feature type="compositionally biased region" description="Gly residues" evidence="1">
    <location>
        <begin position="377"/>
        <end position="387"/>
    </location>
</feature>
<evidence type="ECO:0000313" key="4">
    <source>
        <dbReference type="Proteomes" id="UP000751190"/>
    </source>
</evidence>
<feature type="compositionally biased region" description="Basic and acidic residues" evidence="1">
    <location>
        <begin position="633"/>
        <end position="646"/>
    </location>
</feature>
<feature type="transmembrane region" description="Helical" evidence="2">
    <location>
        <begin position="29"/>
        <end position="45"/>
    </location>
</feature>
<evidence type="ECO:0000313" key="3">
    <source>
        <dbReference type="EMBL" id="KAG8460163.1"/>
    </source>
</evidence>
<gene>
    <name evidence="3" type="ORF">KFE25_014308</name>
</gene>
<reference evidence="3" key="1">
    <citation type="submission" date="2021-05" db="EMBL/GenBank/DDBJ databases">
        <title>The genome of the haptophyte Pavlova lutheri (Diacronema luteri, Pavlovales) - a model for lipid biosynthesis in eukaryotic algae.</title>
        <authorList>
            <person name="Hulatt C.J."/>
            <person name="Posewitz M.C."/>
        </authorList>
    </citation>
    <scope>NUCLEOTIDE SEQUENCE</scope>
    <source>
        <strain evidence="3">NIVA-4/92</strain>
    </source>
</reference>
<feature type="region of interest" description="Disordered" evidence="1">
    <location>
        <begin position="416"/>
        <end position="440"/>
    </location>
</feature>
<sequence>MRRVRIAALLGALALVARAGGLFAALEAALALAILFAAAFAYLYFDDLATDHFVAFFTALLGVPVTAGRVRVRPDGVTIEGLTIPNPSIDGVKWEHYAIVDIARLRVSTTSALHTLSLFGMYCVRVGPARVPVWLGTGVREIERMQVSTFWLYVDEKEPAGGGPSRSNLGYFAERLRKAHENAAADAQPPVEGPAGAAGATAEVLAGALAGGHTPMAGGRGVGAASGGAAGGGATDGVARADGVAPGAKGGASSGAAPKKASVTSAVSAAAAVATSAAAAAAAAASGCAAAAVPDFSKAAGNGAAHGGGRAGGLGLSRGRPFCAGGGSGGGEGGMPLHVDASRVQLLRVRSTSLHSPSRSPPPAPKSAPEAGARHSSGGGGGGGGDGDGGDDGDGDRAGGIGGAGSVAAGCTGGTHGVGAGARSPAKQQQQHTATSAPAHGSTLECAAACGGSSSGGGGSSGGGLPGSSLLSLPLDTLRRMGERQKATILSAVHARLVGRSDTEPLQVPVFGAHLRIRELEFQKITLQHGDNTFRLDSWQLGGGYMGDNTTFARTVLVGLTEKAMATVYSSAKEAAKGTAAAGAATTAATADGRDHGAVRSGRPFGAPKAVLAVSARLTSGAGATACAHAGSHGREPADGARDRHSTSSSGEE</sequence>
<evidence type="ECO:0000256" key="2">
    <source>
        <dbReference type="SAM" id="Phobius"/>
    </source>
</evidence>
<proteinExistence type="predicted"/>
<dbReference type="AlphaFoldDB" id="A0A8J6CA64"/>
<dbReference type="EMBL" id="JAGTXO010000035">
    <property type="protein sequence ID" value="KAG8460163.1"/>
    <property type="molecule type" value="Genomic_DNA"/>
</dbReference>
<feature type="region of interest" description="Disordered" evidence="1">
    <location>
        <begin position="624"/>
        <end position="653"/>
    </location>
</feature>
<feature type="compositionally biased region" description="Low complexity" evidence="1">
    <location>
        <begin position="367"/>
        <end position="376"/>
    </location>
</feature>
<keyword evidence="2" id="KW-0472">Membrane</keyword>
<keyword evidence="4" id="KW-1185">Reference proteome</keyword>
<keyword evidence="2" id="KW-0812">Transmembrane</keyword>
<comment type="caution">
    <text evidence="3">The sequence shown here is derived from an EMBL/GenBank/DDBJ whole genome shotgun (WGS) entry which is preliminary data.</text>
</comment>